<dbReference type="Proteomes" id="UP000006565">
    <property type="component" value="Chromosome"/>
</dbReference>
<accession>E1RJI0</accession>
<keyword evidence="2" id="KW-1185">Reference proteome</keyword>
<protein>
    <recommendedName>
        <fullName evidence="3">Methanogenesis marker protein 8</fullName>
    </recommendedName>
</protein>
<gene>
    <name evidence="1" type="ordered locus">Mpet_2038</name>
</gene>
<dbReference type="EMBL" id="CP002117">
    <property type="protein sequence ID" value="ADN36786.1"/>
    <property type="molecule type" value="Genomic_DNA"/>
</dbReference>
<organism evidence="1 2">
    <name type="scientific">Methanolacinia petrolearia (strain DSM 11571 / OCM 486 / SEBR 4847)</name>
    <name type="common">Methanoplanus petrolearius</name>
    <dbReference type="NCBI Taxonomy" id="679926"/>
    <lineage>
        <taxon>Archaea</taxon>
        <taxon>Methanobacteriati</taxon>
        <taxon>Methanobacteriota</taxon>
        <taxon>Stenosarchaea group</taxon>
        <taxon>Methanomicrobia</taxon>
        <taxon>Methanomicrobiales</taxon>
        <taxon>Methanomicrobiaceae</taxon>
        <taxon>Methanolacinia</taxon>
    </lineage>
</organism>
<dbReference type="NCBIfam" id="TIGR03275">
    <property type="entry name" value="methan_mark_8"/>
    <property type="match status" value="1"/>
</dbReference>
<evidence type="ECO:0000313" key="1">
    <source>
        <dbReference type="EMBL" id="ADN36786.1"/>
    </source>
</evidence>
<dbReference type="STRING" id="679926.Mpet_2038"/>
<name>E1RJI0_METP4</name>
<dbReference type="HOGENOM" id="CLU_982163_0_0_2"/>
<sequence>MDKNDHIIEVAKGRIQISDGEVTVISKPKIKSCPTWQRVLNISGELNEPIIKEIIERRMELGKLFQPDRILESDNLIFSFGASELLFCALNEGIIDAAVLVCDGAGTIISDKPKVVQGVGGWMSGMIKTSPIPEIISRLEDLGTIVVDKENAIINPLYGVQKAIENGYRNIAVTVAENDIDLIPKIKELENGCNISILSICTGAISKKEAQILTQADLVWSCASKEINEVVGPESIFTTRRCKPIYALSTKGKKMILSGASQYTSHMELFVTSEPTTQPYPYI</sequence>
<dbReference type="AlphaFoldDB" id="E1RJI0"/>
<dbReference type="InterPro" id="IPR009181">
    <property type="entry name" value="Methan_mark_8"/>
</dbReference>
<proteinExistence type="predicted"/>
<reference evidence="1 2" key="1">
    <citation type="journal article" date="2010" name="Stand. Genomic Sci.">
        <title>Complete genome sequence of Methanoplanus petrolearius type strain (SEBR 4847).</title>
        <authorList>
            <person name="Brambilla E."/>
            <person name="Djao O.D."/>
            <person name="Daligault H."/>
            <person name="Lapidus A."/>
            <person name="Lucas S."/>
            <person name="Hammon N."/>
            <person name="Nolan M."/>
            <person name="Tice H."/>
            <person name="Cheng J.F."/>
            <person name="Han C."/>
            <person name="Tapia R."/>
            <person name="Goodwin L."/>
            <person name="Pitluck S."/>
            <person name="Liolios K."/>
            <person name="Ivanova N."/>
            <person name="Mavromatis K."/>
            <person name="Mikhailova N."/>
            <person name="Pati A."/>
            <person name="Chen A."/>
            <person name="Palaniappan K."/>
            <person name="Land M."/>
            <person name="Hauser L."/>
            <person name="Chang Y.J."/>
            <person name="Jeffries C.D."/>
            <person name="Rohde M."/>
            <person name="Spring S."/>
            <person name="Sikorski J."/>
            <person name="Goker M."/>
            <person name="Woyke T."/>
            <person name="Bristow J."/>
            <person name="Eisen J.A."/>
            <person name="Markowitz V."/>
            <person name="Hugenholtz P."/>
            <person name="Kyrpides N.C."/>
            <person name="Klenk H.P."/>
        </authorList>
    </citation>
    <scope>NUCLEOTIDE SEQUENCE [LARGE SCALE GENOMIC DNA]</scope>
    <source>
        <strain evidence="2">DSM 11571 / OCM 486 / SEBR 4847</strain>
    </source>
</reference>
<dbReference type="OrthoDB" id="358516at2157"/>
<dbReference type="eggNOG" id="arCOG04893">
    <property type="taxonomic scope" value="Archaea"/>
</dbReference>
<dbReference type="KEGG" id="mpi:Mpet_2038"/>
<dbReference type="RefSeq" id="WP_013329963.1">
    <property type="nucleotide sequence ID" value="NC_014507.1"/>
</dbReference>
<evidence type="ECO:0000313" key="2">
    <source>
        <dbReference type="Proteomes" id="UP000006565"/>
    </source>
</evidence>
<evidence type="ECO:0008006" key="3">
    <source>
        <dbReference type="Google" id="ProtNLM"/>
    </source>
</evidence>
<dbReference type="GeneID" id="9744519"/>
<dbReference type="Pfam" id="PF09872">
    <property type="entry name" value="DUF2099"/>
    <property type="match status" value="1"/>
</dbReference>